<organism evidence="3 4">
    <name type="scientific">Bradyrhizobium elkanii</name>
    <dbReference type="NCBI Taxonomy" id="29448"/>
    <lineage>
        <taxon>Bacteria</taxon>
        <taxon>Pseudomonadati</taxon>
        <taxon>Pseudomonadota</taxon>
        <taxon>Alphaproteobacteria</taxon>
        <taxon>Hyphomicrobiales</taxon>
        <taxon>Nitrobacteraceae</taxon>
        <taxon>Bradyrhizobium</taxon>
    </lineage>
</organism>
<dbReference type="Proteomes" id="UP000305095">
    <property type="component" value="Unassembled WGS sequence"/>
</dbReference>
<feature type="transmembrane region" description="Helical" evidence="2">
    <location>
        <begin position="59"/>
        <end position="76"/>
    </location>
</feature>
<evidence type="ECO:0000256" key="2">
    <source>
        <dbReference type="SAM" id="Phobius"/>
    </source>
</evidence>
<dbReference type="RefSeq" id="WP_137481791.1">
    <property type="nucleotide sequence ID" value="NZ_SZZP01000019.1"/>
</dbReference>
<name>A0A4U6RUH3_BRAEL</name>
<feature type="coiled-coil region" evidence="1">
    <location>
        <begin position="134"/>
        <end position="161"/>
    </location>
</feature>
<protein>
    <submittedName>
        <fullName evidence="3">Uncharacterized protein</fullName>
    </submittedName>
</protein>
<feature type="transmembrane region" description="Helical" evidence="2">
    <location>
        <begin position="21"/>
        <end position="39"/>
    </location>
</feature>
<comment type="caution">
    <text evidence="3">The sequence shown here is derived from an EMBL/GenBank/DDBJ whole genome shotgun (WGS) entry which is preliminary data.</text>
</comment>
<keyword evidence="2" id="KW-1133">Transmembrane helix</keyword>
<dbReference type="EMBL" id="SZZP01000019">
    <property type="protein sequence ID" value="TKV77991.1"/>
    <property type="molecule type" value="Genomic_DNA"/>
</dbReference>
<keyword evidence="2" id="KW-0472">Membrane</keyword>
<dbReference type="AlphaFoldDB" id="A0A4U6RUH3"/>
<accession>A0A4U6RUH3</accession>
<keyword evidence="1" id="KW-0175">Coiled coil</keyword>
<reference evidence="3 4" key="1">
    <citation type="submission" date="2019-05" db="EMBL/GenBank/DDBJ databases">
        <title>Draft Genome of Bradyrhizobium elkanii strain SEMIA 938, Used in Commercial Inoculants for Lupinus spp. in Brazil.</title>
        <authorList>
            <person name="Hungria M."/>
            <person name="Delamuta J.R.M."/>
            <person name="Ribeiro R.A."/>
            <person name="Nogueira M.A."/>
        </authorList>
    </citation>
    <scope>NUCLEOTIDE SEQUENCE [LARGE SCALE GENOMIC DNA]</scope>
    <source>
        <strain evidence="3 4">Semia 938</strain>
    </source>
</reference>
<evidence type="ECO:0000256" key="1">
    <source>
        <dbReference type="SAM" id="Coils"/>
    </source>
</evidence>
<sequence length="219" mass="24920">MDKEFWSNEFFKLVRLLLGNAWNRTGSAIALAGVGALTGWLDKFVMAVTNQHWEETAQWVGWALLFIGIGMLAYGARKAHSANPHDVELIKDFREAFDRSDIDFLTNHNFADNWHRSRTKCFEDIADDWIGAQFDFVDQKLNKLLDRVKELSKELADAESYGFNIGPNLQLRTMRTMADQGTLTPQTRAKVNNLNRLARELAKAVNALEHSAKIRIPIA</sequence>
<proteinExistence type="predicted"/>
<keyword evidence="2" id="KW-0812">Transmembrane</keyword>
<evidence type="ECO:0000313" key="4">
    <source>
        <dbReference type="Proteomes" id="UP000305095"/>
    </source>
</evidence>
<gene>
    <name evidence="3" type="ORF">FDV58_27705</name>
</gene>
<evidence type="ECO:0000313" key="3">
    <source>
        <dbReference type="EMBL" id="TKV77991.1"/>
    </source>
</evidence>